<feature type="compositionally biased region" description="Basic and acidic residues" evidence="1">
    <location>
        <begin position="732"/>
        <end position="750"/>
    </location>
</feature>
<keyword evidence="3" id="KW-1185">Reference proteome</keyword>
<reference evidence="2" key="1">
    <citation type="submission" date="2021-01" db="EMBL/GenBank/DDBJ databases">
        <authorList>
            <consortium name="Genoscope - CEA"/>
            <person name="William W."/>
        </authorList>
    </citation>
    <scope>NUCLEOTIDE SEQUENCE</scope>
</reference>
<sequence>MDTRQFEAIPVQQRNTVKQQEDLYISLPDLYIKKYVISEKLCQLKKPYIPKVNMHDHTNQEILRVPKIWQQVMNDVHLKALDFSERKKWKIAVNYQLAQEARATHQMLQKEREEIEQFGICISYSLCQMVQKAFNQMDIEEPNQKPIQKYLRTIKIENQELDEQRYQDALQKVKRYLSTNRDVYVSLESLFPDMQQTYSESNTHDIHSNDKRKIKQKVEFDFKKKYENLQEALQLFVNKDIPLKESFEKSMMSIESFPTSLEMIFKYKPTSYYQEPCLDPEYEELLFKIGCTPEQVLNDGEKMMKKMKIFSNNQVVEQQLPPQLELKDLFRYKFNYIERDCHFIQQNGKFVPLDAERFNSHAQQITKSNDLVKQYFIYYYQKFQGDFNQVSQALSSNTVTANLYLYTPNFCADLYAWLIFNKSIQSNSKFILPQQYQKKCESIKYIKKPQQQQNQYTNILNDYESLIQKKLPPKIQHLRPLPQNPFKQYTKPIFKELLSKIKFDDPIQIKTSGQADYSMVERLSFSNLKELVKSANFSKGHIEKRYKNIYDIARQDCYPIEQIKKEFRKNYKQQQMAGQRILGNKYNQTSNTGLPINIFQQKTSTIENLSSSQTIVLPPQQAPPQQLMTTQIQQQQQQIPQIAQLPPVTQTYNQPASSRPRKIKPEVTTQPPQQTPPVVQQAPPTVQQPPSAKKNSRKKDDSVAQPIQVTTPANIEPQEPPKQSKRTKKQTKANDKNKQQQPEDRKDDSV</sequence>
<name>A0A8S1NHK9_PARPR</name>
<gene>
    <name evidence="2" type="ORF">PPRIM_AZ9-3.1.T0840151</name>
</gene>
<comment type="caution">
    <text evidence="2">The sequence shown here is derived from an EMBL/GenBank/DDBJ whole genome shotgun (WGS) entry which is preliminary data.</text>
</comment>
<evidence type="ECO:0000313" key="2">
    <source>
        <dbReference type="EMBL" id="CAD8089836.1"/>
    </source>
</evidence>
<accession>A0A8S1NHK9</accession>
<feature type="region of interest" description="Disordered" evidence="1">
    <location>
        <begin position="649"/>
        <end position="750"/>
    </location>
</feature>
<feature type="compositionally biased region" description="Low complexity" evidence="1">
    <location>
        <begin position="667"/>
        <end position="690"/>
    </location>
</feature>
<dbReference type="OMA" id="NYIERDC"/>
<proteinExistence type="predicted"/>
<organism evidence="2 3">
    <name type="scientific">Paramecium primaurelia</name>
    <dbReference type="NCBI Taxonomy" id="5886"/>
    <lineage>
        <taxon>Eukaryota</taxon>
        <taxon>Sar</taxon>
        <taxon>Alveolata</taxon>
        <taxon>Ciliophora</taxon>
        <taxon>Intramacronucleata</taxon>
        <taxon>Oligohymenophorea</taxon>
        <taxon>Peniculida</taxon>
        <taxon>Parameciidae</taxon>
        <taxon>Paramecium</taxon>
    </lineage>
</organism>
<dbReference type="EMBL" id="CAJJDM010000087">
    <property type="protein sequence ID" value="CAD8089836.1"/>
    <property type="molecule type" value="Genomic_DNA"/>
</dbReference>
<dbReference type="Proteomes" id="UP000688137">
    <property type="component" value="Unassembled WGS sequence"/>
</dbReference>
<evidence type="ECO:0000313" key="3">
    <source>
        <dbReference type="Proteomes" id="UP000688137"/>
    </source>
</evidence>
<evidence type="ECO:0000256" key="1">
    <source>
        <dbReference type="SAM" id="MobiDB-lite"/>
    </source>
</evidence>
<dbReference type="AlphaFoldDB" id="A0A8S1NHK9"/>
<protein>
    <submittedName>
        <fullName evidence="2">Uncharacterized protein</fullName>
    </submittedName>
</protein>